<dbReference type="Pfam" id="PF00005">
    <property type="entry name" value="ABC_tran"/>
    <property type="match status" value="1"/>
</dbReference>
<dbReference type="InterPro" id="IPR003593">
    <property type="entry name" value="AAA+_ATPase"/>
</dbReference>
<keyword evidence="3" id="KW-0067">ATP-binding</keyword>
<dbReference type="SUPFAM" id="SSF50331">
    <property type="entry name" value="MOP-like"/>
    <property type="match status" value="1"/>
</dbReference>
<sequence length="359" mass="38563">MTEKILEAKNITLVKGKQTILNIEHFYLQAGETLALIGPNGSGKSTLMQVLMMLLRPTTGELFFNGEKINWKNAILYRRRMAMVFQEPLLLDTTVAENIATGLKIRGYEKPAIRSRVEEWLKKLGIEHLAGRTSRYLSGGEAQRVSLARAMAMGPEVLFLDEPFSALDAPTRTGLIAELSGILQDSRISSVLVTHDYTEIPLLAGRVVALENGRVVQTGPPREILTRPASLTVASLVGVENVIPGRLAGREGEKAAVQAGPHLIMAAGAKVRGGKVLILIRPEAVKLEGCAGGSGGNRINGRIARLLPHGGLFKAVVDCGFPLTMILSPEQVFGGVAAPGEEVTVCFDPGKVHLLDEPS</sequence>
<dbReference type="GO" id="GO:0022857">
    <property type="term" value="F:transmembrane transporter activity"/>
    <property type="evidence" value="ECO:0007669"/>
    <property type="project" value="InterPro"/>
</dbReference>
<dbReference type="KEGG" id="pth:PTH_2264"/>
<evidence type="ECO:0000256" key="2">
    <source>
        <dbReference type="ARBA" id="ARBA00022741"/>
    </source>
</evidence>
<dbReference type="AlphaFoldDB" id="A5CZY2"/>
<dbReference type="PANTHER" id="PTHR42781:SF4">
    <property type="entry name" value="SPERMIDINE_PUTRESCINE IMPORT ATP-BINDING PROTEIN POTA"/>
    <property type="match status" value="1"/>
</dbReference>
<dbReference type="InterPro" id="IPR050093">
    <property type="entry name" value="ABC_SmlMolc_Importer"/>
</dbReference>
<dbReference type="InterPro" id="IPR017871">
    <property type="entry name" value="ABC_transporter-like_CS"/>
</dbReference>
<gene>
    <name evidence="5" type="primary">CysA</name>
    <name evidence="5" type="ordered locus">PTH_2264</name>
</gene>
<feature type="domain" description="ABC transporter" evidence="4">
    <location>
        <begin position="6"/>
        <end position="237"/>
    </location>
</feature>
<dbReference type="eggNOG" id="COG3842">
    <property type="taxonomic scope" value="Bacteria"/>
</dbReference>
<dbReference type="InterPro" id="IPR003439">
    <property type="entry name" value="ABC_transporter-like_ATP-bd"/>
</dbReference>
<reference evidence="6" key="1">
    <citation type="journal article" date="2008" name="Genome Res.">
        <title>The genome of Pelotomaculum thermopropionicum reveals niche-associated evolution in anaerobic microbiota.</title>
        <authorList>
            <person name="Kosaka T."/>
            <person name="Kato S."/>
            <person name="Shimoyama T."/>
            <person name="Ishii S."/>
            <person name="Abe T."/>
            <person name="Watanabe K."/>
        </authorList>
    </citation>
    <scope>NUCLEOTIDE SEQUENCE [LARGE SCALE GENOMIC DNA]</scope>
    <source>
        <strain evidence="6">DSM 13744 / JCM 10971 / SI</strain>
    </source>
</reference>
<dbReference type="InterPro" id="IPR027417">
    <property type="entry name" value="P-loop_NTPase"/>
</dbReference>
<evidence type="ECO:0000256" key="3">
    <source>
        <dbReference type="ARBA" id="ARBA00022840"/>
    </source>
</evidence>
<keyword evidence="6" id="KW-1185">Reference proteome</keyword>
<name>A5CZY2_PELTS</name>
<dbReference type="STRING" id="370438.PTH_2264"/>
<dbReference type="GO" id="GO:0043190">
    <property type="term" value="C:ATP-binding cassette (ABC) transporter complex"/>
    <property type="evidence" value="ECO:0007669"/>
    <property type="project" value="InterPro"/>
</dbReference>
<protein>
    <submittedName>
        <fullName evidence="5">ABC-type sulfate/molybdate transport systems, ATPase component</fullName>
    </submittedName>
</protein>
<keyword evidence="1" id="KW-0813">Transport</keyword>
<dbReference type="Pfam" id="PF08402">
    <property type="entry name" value="TOBE_2"/>
    <property type="match status" value="1"/>
</dbReference>
<dbReference type="EMBL" id="AP009389">
    <property type="protein sequence ID" value="BAF60445.1"/>
    <property type="molecule type" value="Genomic_DNA"/>
</dbReference>
<dbReference type="Gene3D" id="3.40.50.300">
    <property type="entry name" value="P-loop containing nucleotide triphosphate hydrolases"/>
    <property type="match status" value="1"/>
</dbReference>
<keyword evidence="2" id="KW-0547">Nucleotide-binding</keyword>
<organism evidence="5 6">
    <name type="scientific">Pelotomaculum thermopropionicum (strain DSM 13744 / JCM 10971 / SI)</name>
    <dbReference type="NCBI Taxonomy" id="370438"/>
    <lineage>
        <taxon>Bacteria</taxon>
        <taxon>Bacillati</taxon>
        <taxon>Bacillota</taxon>
        <taxon>Clostridia</taxon>
        <taxon>Eubacteriales</taxon>
        <taxon>Desulfotomaculaceae</taxon>
        <taxon>Pelotomaculum</taxon>
    </lineage>
</organism>
<dbReference type="InterPro" id="IPR008995">
    <property type="entry name" value="Mo/tungstate-bd_C_term_dom"/>
</dbReference>
<dbReference type="InterPro" id="IPR013611">
    <property type="entry name" value="Transp-assoc_OB_typ2"/>
</dbReference>
<dbReference type="SMART" id="SM00382">
    <property type="entry name" value="AAA"/>
    <property type="match status" value="1"/>
</dbReference>
<dbReference type="GO" id="GO:0005524">
    <property type="term" value="F:ATP binding"/>
    <property type="evidence" value="ECO:0007669"/>
    <property type="project" value="UniProtKB-KW"/>
</dbReference>
<evidence type="ECO:0000313" key="5">
    <source>
        <dbReference type="EMBL" id="BAF60445.1"/>
    </source>
</evidence>
<dbReference type="Proteomes" id="UP000006556">
    <property type="component" value="Chromosome"/>
</dbReference>
<proteinExistence type="predicted"/>
<evidence type="ECO:0000313" key="6">
    <source>
        <dbReference type="Proteomes" id="UP000006556"/>
    </source>
</evidence>
<dbReference type="GO" id="GO:0016887">
    <property type="term" value="F:ATP hydrolysis activity"/>
    <property type="evidence" value="ECO:0007669"/>
    <property type="project" value="InterPro"/>
</dbReference>
<dbReference type="HOGENOM" id="CLU_000604_1_1_9"/>
<evidence type="ECO:0000259" key="4">
    <source>
        <dbReference type="PROSITE" id="PS50893"/>
    </source>
</evidence>
<dbReference type="PROSITE" id="PS00211">
    <property type="entry name" value="ABC_TRANSPORTER_1"/>
    <property type="match status" value="1"/>
</dbReference>
<accession>A5CZY2</accession>
<dbReference type="PANTHER" id="PTHR42781">
    <property type="entry name" value="SPERMIDINE/PUTRESCINE IMPORT ATP-BINDING PROTEIN POTA"/>
    <property type="match status" value="1"/>
</dbReference>
<evidence type="ECO:0000256" key="1">
    <source>
        <dbReference type="ARBA" id="ARBA00022448"/>
    </source>
</evidence>
<dbReference type="PROSITE" id="PS50893">
    <property type="entry name" value="ABC_TRANSPORTER_2"/>
    <property type="match status" value="1"/>
</dbReference>
<dbReference type="SUPFAM" id="SSF52540">
    <property type="entry name" value="P-loop containing nucleoside triphosphate hydrolases"/>
    <property type="match status" value="1"/>
</dbReference>